<keyword evidence="3" id="KW-1185">Reference proteome</keyword>
<name>A0AAE3LP62_9BACT</name>
<comment type="caution">
    <text evidence="2">The sequence shown here is derived from an EMBL/GenBank/DDBJ whole genome shotgun (WGS) entry which is preliminary data.</text>
</comment>
<feature type="region of interest" description="Disordered" evidence="1">
    <location>
        <begin position="52"/>
        <end position="76"/>
    </location>
</feature>
<evidence type="ECO:0000256" key="1">
    <source>
        <dbReference type="SAM" id="MobiDB-lite"/>
    </source>
</evidence>
<gene>
    <name evidence="2" type="ORF">OD355_01475</name>
</gene>
<dbReference type="Proteomes" id="UP001209317">
    <property type="component" value="Unassembled WGS sequence"/>
</dbReference>
<organism evidence="2 3">
    <name type="scientific">Haoranjiania flava</name>
    <dbReference type="NCBI Taxonomy" id="1856322"/>
    <lineage>
        <taxon>Bacteria</taxon>
        <taxon>Pseudomonadati</taxon>
        <taxon>Bacteroidota</taxon>
        <taxon>Chitinophagia</taxon>
        <taxon>Chitinophagales</taxon>
        <taxon>Chitinophagaceae</taxon>
        <taxon>Haoranjiania</taxon>
    </lineage>
</organism>
<proteinExistence type="predicted"/>
<protein>
    <submittedName>
        <fullName evidence="2">Uncharacterized protein</fullName>
    </submittedName>
</protein>
<dbReference type="EMBL" id="JAOTPL010000001">
    <property type="protein sequence ID" value="MCU7693180.1"/>
    <property type="molecule type" value="Genomic_DNA"/>
</dbReference>
<reference evidence="2" key="1">
    <citation type="submission" date="2022-10" db="EMBL/GenBank/DDBJ databases">
        <authorList>
            <person name="Kim H.S."/>
            <person name="Kim J.-S."/>
            <person name="Suh M.K."/>
            <person name="Eom M.K."/>
            <person name="Lee J.-S."/>
        </authorList>
    </citation>
    <scope>NUCLEOTIDE SEQUENCE</scope>
    <source>
        <strain evidence="2">LIP-5</strain>
    </source>
</reference>
<feature type="compositionally biased region" description="Polar residues" evidence="1">
    <location>
        <begin position="64"/>
        <end position="73"/>
    </location>
</feature>
<accession>A0AAE3LP62</accession>
<dbReference type="RefSeq" id="WP_263036668.1">
    <property type="nucleotide sequence ID" value="NZ_JAOTPL010000001.1"/>
</dbReference>
<sequence length="135" mass="15239">MFSIQYIKPRCLRFRKWSRKAYAVFSSIGRHVTIGSLKSVVADKLLGKQQNSSLQFASEEKQQDNNTEPSSAQDPPDELLLPAILLAATVNYTNNYGSNVAYHCCCNSVLHLAERKSLTTAFSFFYLQIKQNQIS</sequence>
<evidence type="ECO:0000313" key="3">
    <source>
        <dbReference type="Proteomes" id="UP001209317"/>
    </source>
</evidence>
<evidence type="ECO:0000313" key="2">
    <source>
        <dbReference type="EMBL" id="MCU7693180.1"/>
    </source>
</evidence>
<dbReference type="AlphaFoldDB" id="A0AAE3LP62"/>